<dbReference type="GO" id="GO:0071949">
    <property type="term" value="F:FAD binding"/>
    <property type="evidence" value="ECO:0007669"/>
    <property type="project" value="InterPro"/>
</dbReference>
<evidence type="ECO:0000313" key="7">
    <source>
        <dbReference type="Proteomes" id="UP000694843"/>
    </source>
</evidence>
<dbReference type="GO" id="GO:0019478">
    <property type="term" value="P:D-amino acid catabolic process"/>
    <property type="evidence" value="ECO:0007669"/>
    <property type="project" value="TreeGrafter"/>
</dbReference>
<dbReference type="PANTHER" id="PTHR11530">
    <property type="entry name" value="D-AMINO ACID OXIDASE"/>
    <property type="match status" value="1"/>
</dbReference>
<keyword evidence="5" id="KW-0560">Oxidoreductase</keyword>
<dbReference type="GeneID" id="108680991"/>
<dbReference type="PROSITE" id="PS00677">
    <property type="entry name" value="DAO"/>
    <property type="match status" value="1"/>
</dbReference>
<keyword evidence="4" id="KW-0274">FAD</keyword>
<feature type="domain" description="FAD dependent oxidoreductase" evidence="6">
    <location>
        <begin position="2"/>
        <end position="260"/>
    </location>
</feature>
<dbReference type="Gene3D" id="3.30.9.10">
    <property type="entry name" value="D-Amino Acid Oxidase, subunit A, domain 2"/>
    <property type="match status" value="1"/>
</dbReference>
<dbReference type="RefSeq" id="XP_018025414.2">
    <property type="nucleotide sequence ID" value="XM_018169925.2"/>
</dbReference>
<evidence type="ECO:0000313" key="8">
    <source>
        <dbReference type="RefSeq" id="XP_018025414.2"/>
    </source>
</evidence>
<evidence type="ECO:0000256" key="3">
    <source>
        <dbReference type="ARBA" id="ARBA00022630"/>
    </source>
</evidence>
<protein>
    <submittedName>
        <fullName evidence="8">D-aspartate oxidase</fullName>
    </submittedName>
</protein>
<evidence type="ECO:0000259" key="6">
    <source>
        <dbReference type="Pfam" id="PF01266"/>
    </source>
</evidence>
<dbReference type="KEGG" id="hazt:108680991"/>
<comment type="similarity">
    <text evidence="2">Belongs to the DAMOX/DASOX family.</text>
</comment>
<dbReference type="OMA" id="WERRTWI"/>
<sequence>FVVGLTTATQLQQVAPHVEVTLIADKFTAETLSNGAAGVFRPSSNNFRGPNHETASRWLRDSYDYYKEILDSPEAEAAGIKSLAVTVLSTEHEKIVKNAFLEGLLPDYRFMTSEELGQFQGGPYIYGCRFTTMLTDCSKFLPYLMAKFRDRGGKIIKQRVASFNELAPHFDVVVNCCGLVAGDMCGDSTITPIRGQVYKVKAPWITEGFYSDYDTYILPGPEYVTLGGCRQFDSYNTEIDVHDSKSIWERCLRLMPSLRDAQIMVHNYGHGGYGVTSAPGTAVAAVQLVLQSLPVTSKL</sequence>
<dbReference type="GO" id="GO:0003884">
    <property type="term" value="F:D-amino-acid oxidase activity"/>
    <property type="evidence" value="ECO:0007669"/>
    <property type="project" value="InterPro"/>
</dbReference>
<dbReference type="OrthoDB" id="2015447at2759"/>
<dbReference type="InterPro" id="IPR006181">
    <property type="entry name" value="D-amino_acid_oxidase_CS"/>
</dbReference>
<reference evidence="8" key="1">
    <citation type="submission" date="2025-08" db="UniProtKB">
        <authorList>
            <consortium name="RefSeq"/>
        </authorList>
    </citation>
    <scope>IDENTIFICATION</scope>
    <source>
        <tissue evidence="8">Whole organism</tissue>
    </source>
</reference>
<gene>
    <name evidence="8" type="primary">LOC108680991</name>
</gene>
<accession>A0A8B7PGZ5</accession>
<dbReference type="InterPro" id="IPR023209">
    <property type="entry name" value="DAO"/>
</dbReference>
<dbReference type="Proteomes" id="UP000694843">
    <property type="component" value="Unplaced"/>
</dbReference>
<dbReference type="Pfam" id="PF01266">
    <property type="entry name" value="DAO"/>
    <property type="match status" value="1"/>
</dbReference>
<feature type="non-terminal residue" evidence="8">
    <location>
        <position position="1"/>
    </location>
</feature>
<keyword evidence="3" id="KW-0285">Flavoprotein</keyword>
<organism evidence="7 8">
    <name type="scientific">Hyalella azteca</name>
    <name type="common">Amphipod</name>
    <dbReference type="NCBI Taxonomy" id="294128"/>
    <lineage>
        <taxon>Eukaryota</taxon>
        <taxon>Metazoa</taxon>
        <taxon>Ecdysozoa</taxon>
        <taxon>Arthropoda</taxon>
        <taxon>Crustacea</taxon>
        <taxon>Multicrustacea</taxon>
        <taxon>Malacostraca</taxon>
        <taxon>Eumalacostraca</taxon>
        <taxon>Peracarida</taxon>
        <taxon>Amphipoda</taxon>
        <taxon>Senticaudata</taxon>
        <taxon>Talitrida</taxon>
        <taxon>Talitroidea</taxon>
        <taxon>Hyalellidae</taxon>
        <taxon>Hyalella</taxon>
    </lineage>
</organism>
<evidence type="ECO:0000256" key="2">
    <source>
        <dbReference type="ARBA" id="ARBA00006730"/>
    </source>
</evidence>
<proteinExistence type="inferred from homology"/>
<evidence type="ECO:0000256" key="1">
    <source>
        <dbReference type="ARBA" id="ARBA00001974"/>
    </source>
</evidence>
<keyword evidence="7" id="KW-1185">Reference proteome</keyword>
<name>A0A8B7PGZ5_HYAAZ</name>
<dbReference type="InterPro" id="IPR006076">
    <property type="entry name" value="FAD-dep_OxRdtase"/>
</dbReference>
<dbReference type="AlphaFoldDB" id="A0A8B7PGZ5"/>
<comment type="cofactor">
    <cofactor evidence="1">
        <name>FAD</name>
        <dbReference type="ChEBI" id="CHEBI:57692"/>
    </cofactor>
</comment>
<dbReference type="Gene3D" id="3.40.50.720">
    <property type="entry name" value="NAD(P)-binding Rossmann-like Domain"/>
    <property type="match status" value="1"/>
</dbReference>
<evidence type="ECO:0000256" key="5">
    <source>
        <dbReference type="ARBA" id="ARBA00023002"/>
    </source>
</evidence>
<dbReference type="CTD" id="36128"/>
<dbReference type="GO" id="GO:0005737">
    <property type="term" value="C:cytoplasm"/>
    <property type="evidence" value="ECO:0007669"/>
    <property type="project" value="TreeGrafter"/>
</dbReference>
<dbReference type="PANTHER" id="PTHR11530:SF17">
    <property type="entry name" value="RE49860P"/>
    <property type="match status" value="1"/>
</dbReference>
<evidence type="ECO:0000256" key="4">
    <source>
        <dbReference type="ARBA" id="ARBA00022827"/>
    </source>
</evidence>
<dbReference type="SUPFAM" id="SSF51971">
    <property type="entry name" value="Nucleotide-binding domain"/>
    <property type="match status" value="1"/>
</dbReference>